<evidence type="ECO:0000256" key="4">
    <source>
        <dbReference type="ARBA" id="ARBA00022741"/>
    </source>
</evidence>
<comment type="pathway">
    <text evidence="1 8">One-carbon metabolism; tetrahydrofolate interconversion.</text>
</comment>
<keyword evidence="2 8" id="KW-0554">One-carbon metabolism</keyword>
<dbReference type="Gene3D" id="3.30.1510.10">
    <property type="entry name" value="Domain 2, N(10)-formyltetrahydrofolate synthetase"/>
    <property type="match status" value="1"/>
</dbReference>
<evidence type="ECO:0000313" key="9">
    <source>
        <dbReference type="EMBL" id="RZO11132.1"/>
    </source>
</evidence>
<dbReference type="Proteomes" id="UP000319023">
    <property type="component" value="Unassembled WGS sequence"/>
</dbReference>
<evidence type="ECO:0000256" key="8">
    <source>
        <dbReference type="HAMAP-Rule" id="MF_01543"/>
    </source>
</evidence>
<evidence type="ECO:0000256" key="6">
    <source>
        <dbReference type="ARBA" id="ARBA00049033"/>
    </source>
</evidence>
<feature type="binding site" evidence="8">
    <location>
        <begin position="66"/>
        <end position="73"/>
    </location>
    <ligand>
        <name>ATP</name>
        <dbReference type="ChEBI" id="CHEBI:30616"/>
    </ligand>
</feature>
<comment type="similarity">
    <text evidence="7 8">Belongs to the formate--tetrahydrofolate ligase family.</text>
</comment>
<reference evidence="9 10" key="1">
    <citation type="submission" date="2019-02" db="EMBL/GenBank/DDBJ databases">
        <title>Prokaryotic population dynamics and viral predation in marine succession experiment using metagenomics: the confinement effect.</title>
        <authorList>
            <person name="Haro-Moreno J.M."/>
            <person name="Rodriguez-Valera F."/>
            <person name="Lopez-Perez M."/>
        </authorList>
    </citation>
    <scope>NUCLEOTIDE SEQUENCE [LARGE SCALE GENOMIC DNA]</scope>
    <source>
        <strain evidence="9">MED-G168</strain>
    </source>
</reference>
<dbReference type="Gene3D" id="3.10.410.10">
    <property type="entry name" value="Formyltetrahydrofolate synthetase, domain 3"/>
    <property type="match status" value="1"/>
</dbReference>
<name>A0A520LRS2_9GAMM</name>
<dbReference type="SUPFAM" id="SSF52540">
    <property type="entry name" value="P-loop containing nucleoside triphosphate hydrolases"/>
    <property type="match status" value="1"/>
</dbReference>
<dbReference type="GO" id="GO:0035999">
    <property type="term" value="P:tetrahydrofolate interconversion"/>
    <property type="evidence" value="ECO:0007669"/>
    <property type="project" value="UniProtKB-UniRule"/>
</dbReference>
<dbReference type="GO" id="GO:0005524">
    <property type="term" value="F:ATP binding"/>
    <property type="evidence" value="ECO:0007669"/>
    <property type="project" value="UniProtKB-UniRule"/>
</dbReference>
<dbReference type="AlphaFoldDB" id="A0A520LRS2"/>
<dbReference type="PROSITE" id="PS00721">
    <property type="entry name" value="FTHFS_1"/>
    <property type="match status" value="1"/>
</dbReference>
<dbReference type="InterPro" id="IPR000559">
    <property type="entry name" value="Formate_THF_ligase"/>
</dbReference>
<accession>A0A520LRS2</accession>
<dbReference type="GO" id="GO:0004329">
    <property type="term" value="F:formate-tetrahydrofolate ligase activity"/>
    <property type="evidence" value="ECO:0007669"/>
    <property type="project" value="UniProtKB-UniRule"/>
</dbReference>
<dbReference type="InterPro" id="IPR020628">
    <property type="entry name" value="Formate_THF_ligase_CS"/>
</dbReference>
<dbReference type="Pfam" id="PF01268">
    <property type="entry name" value="FTHFS"/>
    <property type="match status" value="1"/>
</dbReference>
<keyword evidence="5 8" id="KW-0067">ATP-binding</keyword>
<evidence type="ECO:0000313" key="10">
    <source>
        <dbReference type="Proteomes" id="UP000319023"/>
    </source>
</evidence>
<dbReference type="UniPathway" id="UPA00193"/>
<protein>
    <recommendedName>
        <fullName evidence="8">Formate--tetrahydrofolate ligase</fullName>
        <ecNumber evidence="8">6.3.4.3</ecNumber>
    </recommendedName>
    <alternativeName>
        <fullName evidence="8">Formyltetrahydrofolate synthetase</fullName>
        <shortName evidence="8">FHS</shortName>
        <shortName evidence="8">FTHFS</shortName>
    </alternativeName>
</protein>
<evidence type="ECO:0000256" key="3">
    <source>
        <dbReference type="ARBA" id="ARBA00022598"/>
    </source>
</evidence>
<keyword evidence="4 8" id="KW-0547">Nucleotide-binding</keyword>
<evidence type="ECO:0000256" key="5">
    <source>
        <dbReference type="ARBA" id="ARBA00022840"/>
    </source>
</evidence>
<dbReference type="NCBIfam" id="NF010030">
    <property type="entry name" value="PRK13505.1"/>
    <property type="match status" value="1"/>
</dbReference>
<dbReference type="HAMAP" id="MF_01543">
    <property type="entry name" value="FTHFS"/>
    <property type="match status" value="1"/>
</dbReference>
<dbReference type="FunFam" id="3.30.1510.10:FF:000001">
    <property type="entry name" value="Formate--tetrahydrofolate ligase"/>
    <property type="match status" value="1"/>
</dbReference>
<dbReference type="InterPro" id="IPR027417">
    <property type="entry name" value="P-loop_NTPase"/>
</dbReference>
<dbReference type="Gene3D" id="3.40.50.300">
    <property type="entry name" value="P-loop containing nucleotide triphosphate hydrolases"/>
    <property type="match status" value="1"/>
</dbReference>
<dbReference type="CDD" id="cd00477">
    <property type="entry name" value="FTHFS"/>
    <property type="match status" value="1"/>
</dbReference>
<keyword evidence="3 8" id="KW-0436">Ligase</keyword>
<gene>
    <name evidence="8" type="primary">fhs</name>
    <name evidence="9" type="ORF">EVB01_02715</name>
</gene>
<evidence type="ECO:0000256" key="7">
    <source>
        <dbReference type="ARBA" id="ARBA00061363"/>
    </source>
</evidence>
<dbReference type="EMBL" id="SHBN01000048">
    <property type="protein sequence ID" value="RZO11132.1"/>
    <property type="molecule type" value="Genomic_DNA"/>
</dbReference>
<organism evidence="9 10">
    <name type="scientific">SAR86 cluster bacterium</name>
    <dbReference type="NCBI Taxonomy" id="2030880"/>
    <lineage>
        <taxon>Bacteria</taxon>
        <taxon>Pseudomonadati</taxon>
        <taxon>Pseudomonadota</taxon>
        <taxon>Gammaproteobacteria</taxon>
        <taxon>SAR86 cluster</taxon>
    </lineage>
</organism>
<dbReference type="EC" id="6.3.4.3" evidence="8"/>
<sequence length="557" mass="59978">MKTDIDIARAAEIKAIEIIAAKVGIGDEYLEQYGKYKAKVNLSIIPEKLKDHKDGKLILVTAISPTPAGEGKTTTSVGLVDGLCHIGKKAMICLREPSLGPCFGMKGGAAGGGFAQVIPMTDINLHFTGDFHAIGAAHNLLSALIDNHIHWDNQLNIDPRRITWKRVVDMNDRSLRDITCGLGGTGNGIPRQSGFDITVASEIMAVFCLASDIDDLKKRIGNIVIGYTKSNEPVRAKQLNADGAIIALLQDAFQPNLVQTLENNPAFIHGGPFANIAHGCNSVIATKTALKLADYVVTEAGFGADLGAEKFFDIKCRKSGLKPDAVVLVATTKALKMHGGIQKDDLGSENVDAVTLGCKNLERHIENIKKFGVPVVVAINDFITDTEKEHAAIIDFCKKIGIECKISSHWEKGGKGASDLAEEVVKIADSNSAEFKTLYDNEMSLWDKTQHIAQNIYGAAEIIADKKVRNQFQKLEDDGFGDYPICMAKTQYSFSTDPLLMGAPSGHDVPIKEVRLSAGAEFIVVVCGDIMTMPGLPRVPAAENIDVDGEGLIQGLF</sequence>
<evidence type="ECO:0000256" key="1">
    <source>
        <dbReference type="ARBA" id="ARBA00004777"/>
    </source>
</evidence>
<comment type="catalytic activity">
    <reaction evidence="6 8">
        <text>(6S)-5,6,7,8-tetrahydrofolate + formate + ATP = (6R)-10-formyltetrahydrofolate + ADP + phosphate</text>
        <dbReference type="Rhea" id="RHEA:20221"/>
        <dbReference type="ChEBI" id="CHEBI:15740"/>
        <dbReference type="ChEBI" id="CHEBI:30616"/>
        <dbReference type="ChEBI" id="CHEBI:43474"/>
        <dbReference type="ChEBI" id="CHEBI:57453"/>
        <dbReference type="ChEBI" id="CHEBI:195366"/>
        <dbReference type="ChEBI" id="CHEBI:456216"/>
        <dbReference type="EC" id="6.3.4.3"/>
    </reaction>
</comment>
<comment type="caution">
    <text evidence="9">The sequence shown here is derived from an EMBL/GenBank/DDBJ whole genome shotgun (WGS) entry which is preliminary data.</text>
</comment>
<evidence type="ECO:0000256" key="2">
    <source>
        <dbReference type="ARBA" id="ARBA00022563"/>
    </source>
</evidence>
<proteinExistence type="inferred from homology"/>